<dbReference type="Gene3D" id="1.10.10.10">
    <property type="entry name" value="Winged helix-like DNA-binding domain superfamily/Winged helix DNA-binding domain"/>
    <property type="match status" value="1"/>
</dbReference>
<feature type="domain" description="HTH rpiR-type" evidence="4">
    <location>
        <begin position="1"/>
        <end position="77"/>
    </location>
</feature>
<dbReference type="PROSITE" id="PS51071">
    <property type="entry name" value="HTH_RPIR"/>
    <property type="match status" value="1"/>
</dbReference>
<dbReference type="GO" id="GO:1901135">
    <property type="term" value="P:carbohydrate derivative metabolic process"/>
    <property type="evidence" value="ECO:0007669"/>
    <property type="project" value="InterPro"/>
</dbReference>
<dbReference type="SUPFAM" id="SSF46689">
    <property type="entry name" value="Homeodomain-like"/>
    <property type="match status" value="1"/>
</dbReference>
<dbReference type="OrthoDB" id="9762536at2"/>
<evidence type="ECO:0000313" key="6">
    <source>
        <dbReference type="EMBL" id="RFZ78877.1"/>
    </source>
</evidence>
<evidence type="ECO:0000256" key="1">
    <source>
        <dbReference type="ARBA" id="ARBA00023015"/>
    </source>
</evidence>
<dbReference type="GO" id="GO:0003677">
    <property type="term" value="F:DNA binding"/>
    <property type="evidence" value="ECO:0007669"/>
    <property type="project" value="UniProtKB-KW"/>
</dbReference>
<evidence type="ECO:0000256" key="3">
    <source>
        <dbReference type="ARBA" id="ARBA00023163"/>
    </source>
</evidence>
<dbReference type="GO" id="GO:0097367">
    <property type="term" value="F:carbohydrate derivative binding"/>
    <property type="evidence" value="ECO:0007669"/>
    <property type="project" value="InterPro"/>
</dbReference>
<keyword evidence="1" id="KW-0805">Transcription regulation</keyword>
<evidence type="ECO:0000256" key="2">
    <source>
        <dbReference type="ARBA" id="ARBA00023125"/>
    </source>
</evidence>
<dbReference type="Pfam" id="PF01418">
    <property type="entry name" value="HTH_6"/>
    <property type="match status" value="1"/>
</dbReference>
<dbReference type="SUPFAM" id="SSF53697">
    <property type="entry name" value="SIS domain"/>
    <property type="match status" value="1"/>
</dbReference>
<keyword evidence="3" id="KW-0804">Transcription</keyword>
<evidence type="ECO:0000259" key="5">
    <source>
        <dbReference type="PROSITE" id="PS51464"/>
    </source>
</evidence>
<feature type="domain" description="SIS" evidence="5">
    <location>
        <begin position="108"/>
        <end position="250"/>
    </location>
</feature>
<organism evidence="6 7">
    <name type="scientific">Lacrimispora amygdalina</name>
    <dbReference type="NCBI Taxonomy" id="253257"/>
    <lineage>
        <taxon>Bacteria</taxon>
        <taxon>Bacillati</taxon>
        <taxon>Bacillota</taxon>
        <taxon>Clostridia</taxon>
        <taxon>Lachnospirales</taxon>
        <taxon>Lachnospiraceae</taxon>
        <taxon>Lacrimispora</taxon>
    </lineage>
</organism>
<keyword evidence="2" id="KW-0238">DNA-binding</keyword>
<name>A0A3E2NCX8_9FIRM</name>
<proteinExistence type="predicted"/>
<dbReference type="InterPro" id="IPR047640">
    <property type="entry name" value="RpiR-like"/>
</dbReference>
<dbReference type="PROSITE" id="PS00356">
    <property type="entry name" value="HTH_LACI_1"/>
    <property type="match status" value="1"/>
</dbReference>
<sequence length="250" mass="28509">MAMTLFSRQVMEQFGELDYEVYNYILKNSEKIPYMTIREVAKEAHVSTTTITRFCRKAMCSGFSEFKVRFKLEKEKKGSVKKRFDLSSITDFFERVNTEAFQKQLETIAGVIAGKRQIIFIGTGNSGIMAEYASRYFCNIGIFSTGINGPMFPINLEFPEESIIIVLSVEGETNIIIENSSILKESSSTLVSITNSRNSTLARISDYNISYYIQKERKEMEEMKVDITSQIPAVYIVEALARLTMEKKQG</sequence>
<dbReference type="InterPro" id="IPR036388">
    <property type="entry name" value="WH-like_DNA-bd_sf"/>
</dbReference>
<evidence type="ECO:0000313" key="7">
    <source>
        <dbReference type="Proteomes" id="UP000260680"/>
    </source>
</evidence>
<dbReference type="AlphaFoldDB" id="A0A3E2NCX8"/>
<comment type="caution">
    <text evidence="6">The sequence shown here is derived from an EMBL/GenBank/DDBJ whole genome shotgun (WGS) entry which is preliminary data.</text>
</comment>
<dbReference type="InterPro" id="IPR000281">
    <property type="entry name" value="HTH_RpiR"/>
</dbReference>
<dbReference type="InterPro" id="IPR009057">
    <property type="entry name" value="Homeodomain-like_sf"/>
</dbReference>
<protein>
    <submittedName>
        <fullName evidence="6">MurR/RpiR family transcriptional regulator</fullName>
    </submittedName>
</protein>
<dbReference type="InterPro" id="IPR001347">
    <property type="entry name" value="SIS_dom"/>
</dbReference>
<dbReference type="Proteomes" id="UP000260680">
    <property type="component" value="Unassembled WGS sequence"/>
</dbReference>
<evidence type="ECO:0000259" key="4">
    <source>
        <dbReference type="PROSITE" id="PS51071"/>
    </source>
</evidence>
<dbReference type="GO" id="GO:0003700">
    <property type="term" value="F:DNA-binding transcription factor activity"/>
    <property type="evidence" value="ECO:0007669"/>
    <property type="project" value="InterPro"/>
</dbReference>
<gene>
    <name evidence="6" type="ORF">DS742_10980</name>
</gene>
<dbReference type="PANTHER" id="PTHR30514">
    <property type="entry name" value="GLUCOKINASE"/>
    <property type="match status" value="1"/>
</dbReference>
<accession>A0A3E2NCX8</accession>
<dbReference type="PANTHER" id="PTHR30514:SF1">
    <property type="entry name" value="HTH-TYPE TRANSCRIPTIONAL REGULATOR HEXR-RELATED"/>
    <property type="match status" value="1"/>
</dbReference>
<dbReference type="Pfam" id="PF01380">
    <property type="entry name" value="SIS"/>
    <property type="match status" value="1"/>
</dbReference>
<dbReference type="CDD" id="cd05013">
    <property type="entry name" value="SIS_RpiR"/>
    <property type="match status" value="1"/>
</dbReference>
<dbReference type="Gene3D" id="3.40.50.10490">
    <property type="entry name" value="Glucose-6-phosphate isomerase like protein, domain 1"/>
    <property type="match status" value="1"/>
</dbReference>
<dbReference type="EMBL" id="QOHO01000030">
    <property type="protein sequence ID" value="RFZ78877.1"/>
    <property type="molecule type" value="Genomic_DNA"/>
</dbReference>
<dbReference type="InterPro" id="IPR035472">
    <property type="entry name" value="RpiR-like_SIS"/>
</dbReference>
<dbReference type="InterPro" id="IPR046348">
    <property type="entry name" value="SIS_dom_sf"/>
</dbReference>
<dbReference type="PROSITE" id="PS51464">
    <property type="entry name" value="SIS"/>
    <property type="match status" value="1"/>
</dbReference>
<dbReference type="RefSeq" id="WP_117417052.1">
    <property type="nucleotide sequence ID" value="NZ_BRPJ01000097.1"/>
</dbReference>
<reference evidence="6 7" key="1">
    <citation type="submission" date="2018-07" db="EMBL/GenBank/DDBJ databases">
        <title>New species, Clostridium PI-S10-A1B.</title>
        <authorList>
            <person name="Krishna G."/>
            <person name="Summeta K."/>
            <person name="Shikha S."/>
            <person name="Prabhu P.B."/>
            <person name="Suresh K."/>
        </authorList>
    </citation>
    <scope>NUCLEOTIDE SEQUENCE [LARGE SCALE GENOMIC DNA]</scope>
    <source>
        <strain evidence="6 7">PI-S10-A1B</strain>
    </source>
</reference>